<feature type="signal peptide" evidence="6">
    <location>
        <begin position="1"/>
        <end position="21"/>
    </location>
</feature>
<reference evidence="7 8" key="1">
    <citation type="submission" date="2017-11" db="EMBL/GenBank/DDBJ databases">
        <title>De-novo sequencing of pomegranate (Punica granatum L.) genome.</title>
        <authorList>
            <person name="Akparov Z."/>
            <person name="Amiraslanov A."/>
            <person name="Hajiyeva S."/>
            <person name="Abbasov M."/>
            <person name="Kaur K."/>
            <person name="Hamwieh A."/>
            <person name="Solovyev V."/>
            <person name="Salamov A."/>
            <person name="Braich B."/>
            <person name="Kosarev P."/>
            <person name="Mahmoud A."/>
            <person name="Hajiyev E."/>
            <person name="Babayeva S."/>
            <person name="Izzatullayeva V."/>
            <person name="Mammadov A."/>
            <person name="Mammadov A."/>
            <person name="Sharifova S."/>
            <person name="Ojaghi J."/>
            <person name="Eynullazada K."/>
            <person name="Bayramov B."/>
            <person name="Abdulazimova A."/>
            <person name="Shahmuradov I."/>
        </authorList>
    </citation>
    <scope>NUCLEOTIDE SEQUENCE [LARGE SCALE GENOMIC DNA]</scope>
    <source>
        <strain evidence="8">cv. AG2017</strain>
        <tissue evidence="7">Leaf</tissue>
    </source>
</reference>
<dbReference type="EC" id="3.4.19.5" evidence="3"/>
<organism evidence="7 8">
    <name type="scientific">Punica granatum</name>
    <name type="common">Pomegranate</name>
    <dbReference type="NCBI Taxonomy" id="22663"/>
    <lineage>
        <taxon>Eukaryota</taxon>
        <taxon>Viridiplantae</taxon>
        <taxon>Streptophyta</taxon>
        <taxon>Embryophyta</taxon>
        <taxon>Tracheophyta</taxon>
        <taxon>Spermatophyta</taxon>
        <taxon>Magnoliopsida</taxon>
        <taxon>eudicotyledons</taxon>
        <taxon>Gunneridae</taxon>
        <taxon>Pentapetalae</taxon>
        <taxon>rosids</taxon>
        <taxon>malvids</taxon>
        <taxon>Myrtales</taxon>
        <taxon>Lythraceae</taxon>
        <taxon>Punica</taxon>
    </lineage>
</organism>
<evidence type="ECO:0000256" key="1">
    <source>
        <dbReference type="ARBA" id="ARBA00000306"/>
    </source>
</evidence>
<accession>A0A2I0I5F8</accession>
<evidence type="ECO:0000256" key="3">
    <source>
        <dbReference type="ARBA" id="ARBA00012879"/>
    </source>
</evidence>
<comment type="caution">
    <text evidence="7">The sequence shown here is derived from an EMBL/GenBank/DDBJ whole genome shotgun (WGS) entry which is preliminary data.</text>
</comment>
<dbReference type="InterPro" id="IPR029055">
    <property type="entry name" value="Ntn_hydrolases_N"/>
</dbReference>
<dbReference type="SUPFAM" id="SSF56235">
    <property type="entry name" value="N-terminal nucleophile aminohydrolases (Ntn hydrolases)"/>
    <property type="match status" value="1"/>
</dbReference>
<dbReference type="AlphaFoldDB" id="A0A2I0I5F8"/>
<proteinExistence type="predicted"/>
<keyword evidence="4" id="KW-0068">Autocatalytic cleavage</keyword>
<evidence type="ECO:0000256" key="5">
    <source>
        <dbReference type="SAM" id="MobiDB-lite"/>
    </source>
</evidence>
<dbReference type="GO" id="GO:0008798">
    <property type="term" value="F:beta-aspartyl-peptidase activity"/>
    <property type="evidence" value="ECO:0007669"/>
    <property type="project" value="UniProtKB-EC"/>
</dbReference>
<sequence>MAAENHHLLLLAFLLFFQAYGHETENSGHYPIVISTWPFVEAVRAAWAAVDGGSSAVDAVVEGCSACEELRCDGTVGPGGSPDENGETTIDALVMDG</sequence>
<dbReference type="Pfam" id="PF01112">
    <property type="entry name" value="Asparaginase_2"/>
    <property type="match status" value="1"/>
</dbReference>
<keyword evidence="6" id="KW-0732">Signal</keyword>
<feature type="chain" id="PRO_5014145784" description="beta-aspartyl-peptidase" evidence="6">
    <location>
        <begin position="22"/>
        <end position="97"/>
    </location>
</feature>
<dbReference type="PANTHER" id="PTHR10188:SF6">
    <property type="entry name" value="N(4)-(BETA-N-ACETYLGLUCOSAMINYL)-L-ASPARAGINASE"/>
    <property type="match status" value="1"/>
</dbReference>
<comment type="catalytic activity">
    <reaction evidence="1">
        <text>Cleavage of a beta-linked Asp residue from the N-terminus of a polypeptide.</text>
        <dbReference type="EC" id="3.4.19.5"/>
    </reaction>
</comment>
<dbReference type="Proteomes" id="UP000233551">
    <property type="component" value="Unassembled WGS sequence"/>
</dbReference>
<comment type="subunit">
    <text evidence="2">Heterotetramer of two alpha and two beta chains arranged as a dimer of alpha/beta heterodimers.</text>
</comment>
<dbReference type="GO" id="GO:0005737">
    <property type="term" value="C:cytoplasm"/>
    <property type="evidence" value="ECO:0007669"/>
    <property type="project" value="TreeGrafter"/>
</dbReference>
<keyword evidence="8" id="KW-1185">Reference proteome</keyword>
<dbReference type="EMBL" id="PGOL01003836">
    <property type="protein sequence ID" value="PKI39234.1"/>
    <property type="molecule type" value="Genomic_DNA"/>
</dbReference>
<evidence type="ECO:0000256" key="2">
    <source>
        <dbReference type="ARBA" id="ARBA00011601"/>
    </source>
</evidence>
<feature type="non-terminal residue" evidence="7">
    <location>
        <position position="97"/>
    </location>
</feature>
<feature type="region of interest" description="Disordered" evidence="5">
    <location>
        <begin position="75"/>
        <end position="97"/>
    </location>
</feature>
<dbReference type="STRING" id="22663.A0A2I0I5F8"/>
<gene>
    <name evidence="7" type="ORF">CRG98_040363</name>
</gene>
<evidence type="ECO:0000256" key="4">
    <source>
        <dbReference type="ARBA" id="ARBA00022813"/>
    </source>
</evidence>
<dbReference type="PANTHER" id="PTHR10188">
    <property type="entry name" value="L-ASPARAGINASE"/>
    <property type="match status" value="1"/>
</dbReference>
<protein>
    <recommendedName>
        <fullName evidence="3">beta-aspartyl-peptidase</fullName>
        <ecNumber evidence="3">3.4.19.5</ecNumber>
    </recommendedName>
</protein>
<dbReference type="InterPro" id="IPR000246">
    <property type="entry name" value="Peptidase_T2"/>
</dbReference>
<dbReference type="GO" id="GO:0003948">
    <property type="term" value="F:N4-(beta-N-acetylglucosaminyl)-L-asparaginase activity"/>
    <property type="evidence" value="ECO:0007669"/>
    <property type="project" value="TreeGrafter"/>
</dbReference>
<evidence type="ECO:0000313" key="8">
    <source>
        <dbReference type="Proteomes" id="UP000233551"/>
    </source>
</evidence>
<name>A0A2I0I5F8_PUNGR</name>
<evidence type="ECO:0000256" key="6">
    <source>
        <dbReference type="SAM" id="SignalP"/>
    </source>
</evidence>
<evidence type="ECO:0000313" key="7">
    <source>
        <dbReference type="EMBL" id="PKI39234.1"/>
    </source>
</evidence>